<protein>
    <submittedName>
        <fullName evidence="3">Uncharacterized protein</fullName>
    </submittedName>
</protein>
<reference evidence="3 4" key="1">
    <citation type="submission" date="2006-09" db="EMBL/GenBank/DDBJ databases">
        <authorList>
            <person name="Emerson D."/>
            <person name="Ferriera S."/>
            <person name="Johnson J."/>
            <person name="Kravitz S."/>
            <person name="Halpern A."/>
            <person name="Remington K."/>
            <person name="Beeson K."/>
            <person name="Tran B."/>
            <person name="Rogers Y.-H."/>
            <person name="Friedman R."/>
            <person name="Venter J.C."/>
        </authorList>
    </citation>
    <scope>NUCLEOTIDE SEQUENCE [LARGE SCALE GENOMIC DNA]</scope>
    <source>
        <strain evidence="3 4">PV-1</strain>
    </source>
</reference>
<gene>
    <name evidence="3" type="ORF">SPV1_07926</name>
</gene>
<evidence type="ECO:0000313" key="3">
    <source>
        <dbReference type="EMBL" id="EAU54607.1"/>
    </source>
</evidence>
<dbReference type="AlphaFoldDB" id="Q0EZ17"/>
<sequence length="250" mass="27840">MQPGHKPGRAKHASKPLVPPFGKASDRKDSRSFSAHPATVLLAAAALAGIALYAGFHLGVTRQEEGVVRQTNTLKAAQQKLQSQLASAEAEISLRDSQISGLKQQIHQDIRDRQLIRQRLSMFDDVLAARTVRGVHVLHPEAQWQKDKGVIEYQLVLVKGENYPRWALGHLQFSTRMPDGTILSLTDPHGKTDIKYEMTTHLFMEGTLLWHENTPPSALHVTLINHLDKKIREAEFPVVTLAVAPTQEQP</sequence>
<organism evidence="3 4">
    <name type="scientific">Mariprofundus ferrooxydans PV-1</name>
    <dbReference type="NCBI Taxonomy" id="314345"/>
    <lineage>
        <taxon>Bacteria</taxon>
        <taxon>Pseudomonadati</taxon>
        <taxon>Pseudomonadota</taxon>
        <taxon>Candidatius Mariprofundia</taxon>
        <taxon>Mariprofundales</taxon>
        <taxon>Mariprofundaceae</taxon>
        <taxon>Mariprofundus</taxon>
    </lineage>
</organism>
<dbReference type="RefSeq" id="WP_009849109.1">
    <property type="nucleotide sequence ID" value="NZ_DS022294.1"/>
</dbReference>
<keyword evidence="2" id="KW-0812">Transmembrane</keyword>
<dbReference type="EMBL" id="AATS01000007">
    <property type="protein sequence ID" value="EAU54607.1"/>
    <property type="molecule type" value="Genomic_DNA"/>
</dbReference>
<dbReference type="OrthoDB" id="5296500at2"/>
<feature type="region of interest" description="Disordered" evidence="1">
    <location>
        <begin position="1"/>
        <end position="30"/>
    </location>
</feature>
<evidence type="ECO:0000256" key="2">
    <source>
        <dbReference type="SAM" id="Phobius"/>
    </source>
</evidence>
<keyword evidence="2" id="KW-0472">Membrane</keyword>
<proteinExistence type="predicted"/>
<evidence type="ECO:0000313" key="4">
    <source>
        <dbReference type="Proteomes" id="UP000005297"/>
    </source>
</evidence>
<evidence type="ECO:0000256" key="1">
    <source>
        <dbReference type="SAM" id="MobiDB-lite"/>
    </source>
</evidence>
<name>Q0EZ17_9PROT</name>
<dbReference type="InParanoid" id="Q0EZ17"/>
<feature type="compositionally biased region" description="Basic residues" evidence="1">
    <location>
        <begin position="1"/>
        <end position="14"/>
    </location>
</feature>
<comment type="caution">
    <text evidence="3">The sequence shown here is derived from an EMBL/GenBank/DDBJ whole genome shotgun (WGS) entry which is preliminary data.</text>
</comment>
<accession>Q0EZ17</accession>
<dbReference type="Proteomes" id="UP000005297">
    <property type="component" value="Unassembled WGS sequence"/>
</dbReference>
<keyword evidence="2" id="KW-1133">Transmembrane helix</keyword>
<keyword evidence="4" id="KW-1185">Reference proteome</keyword>
<dbReference type="HOGENOM" id="CLU_1110390_0_0_0"/>
<feature type="transmembrane region" description="Helical" evidence="2">
    <location>
        <begin position="33"/>
        <end position="56"/>
    </location>
</feature>
<dbReference type="STRING" id="314344.AL013_00080"/>